<protein>
    <submittedName>
        <fullName evidence="1">Uncharacterized protein</fullName>
    </submittedName>
</protein>
<name>M1WIQ2_CLAP2</name>
<dbReference type="VEuPathDB" id="FungiDB:CPUR_08813"/>
<comment type="caution">
    <text evidence="1">The sequence shown here is derived from an EMBL/GenBank/DDBJ whole genome shotgun (WGS) entry which is preliminary data.</text>
</comment>
<dbReference type="Proteomes" id="UP000016801">
    <property type="component" value="Unassembled WGS sequence"/>
</dbReference>
<dbReference type="EMBL" id="CAGA01000141">
    <property type="protein sequence ID" value="CCE34874.1"/>
    <property type="molecule type" value="Genomic_DNA"/>
</dbReference>
<sequence length="35" mass="4131">MDPSEICIWRVHPHEWCVAQIRTRMRRKPIAGGSL</sequence>
<evidence type="ECO:0000313" key="2">
    <source>
        <dbReference type="Proteomes" id="UP000016801"/>
    </source>
</evidence>
<keyword evidence="2" id="KW-1185">Reference proteome</keyword>
<reference evidence="1 2" key="1">
    <citation type="journal article" date="2013" name="PLoS Genet.">
        <title>Plant-symbiotic fungi as chemical engineers: Multi-genome analysis of the Clavicipitaceae reveals dynamics of alkaloid loci.</title>
        <authorList>
            <person name="Schardl C.L."/>
            <person name="Young C.A."/>
            <person name="Hesse U."/>
            <person name="Amyotte S.G."/>
            <person name="Andreeva K."/>
            <person name="Calie P.J."/>
            <person name="Fleetwood D.J."/>
            <person name="Haws D.C."/>
            <person name="Moore N."/>
            <person name="Oeser B."/>
            <person name="Panaccione D.G."/>
            <person name="Schweri K.K."/>
            <person name="Voisey C.R."/>
            <person name="Farman M.L."/>
            <person name="Jaromczyk J.W."/>
            <person name="Roe B.A."/>
            <person name="O'Sullivan D.M."/>
            <person name="Scott B."/>
            <person name="Tudzynski P."/>
            <person name="An Z."/>
            <person name="Arnaoudova E.G."/>
            <person name="Bullock C.T."/>
            <person name="Charlton N.D."/>
            <person name="Chen L."/>
            <person name="Cox M."/>
            <person name="Dinkins R.D."/>
            <person name="Florea S."/>
            <person name="Glenn A.E."/>
            <person name="Gordon A."/>
            <person name="Gueldener U."/>
            <person name="Harris D.R."/>
            <person name="Hollin W."/>
            <person name="Jaromczyk J."/>
            <person name="Johnson R.D."/>
            <person name="Khan A.K."/>
            <person name="Leistner E."/>
            <person name="Leuchtmann A."/>
            <person name="Li C."/>
            <person name="Liu J."/>
            <person name="Liu J."/>
            <person name="Liu M."/>
            <person name="Mace W."/>
            <person name="Machado C."/>
            <person name="Nagabhyru P."/>
            <person name="Pan J."/>
            <person name="Schmid J."/>
            <person name="Sugawara K."/>
            <person name="Steiner U."/>
            <person name="Takach J.E."/>
            <person name="Tanaka E."/>
            <person name="Webb J.S."/>
            <person name="Wilson E.V."/>
            <person name="Wiseman J.L."/>
            <person name="Yoshida R."/>
            <person name="Zeng Z."/>
        </authorList>
    </citation>
    <scope>NUCLEOTIDE SEQUENCE [LARGE SCALE GENOMIC DNA]</scope>
    <source>
        <strain evidence="1 2">20.1</strain>
    </source>
</reference>
<proteinExistence type="predicted"/>
<gene>
    <name evidence="1" type="ORF">CPUR_08813</name>
</gene>
<dbReference type="HOGENOM" id="CLU_3368428_0_0_1"/>
<organism evidence="1 2">
    <name type="scientific">Claviceps purpurea (strain 20.1)</name>
    <name type="common">Ergot fungus</name>
    <name type="synonym">Sphacelia segetum</name>
    <dbReference type="NCBI Taxonomy" id="1111077"/>
    <lineage>
        <taxon>Eukaryota</taxon>
        <taxon>Fungi</taxon>
        <taxon>Dikarya</taxon>
        <taxon>Ascomycota</taxon>
        <taxon>Pezizomycotina</taxon>
        <taxon>Sordariomycetes</taxon>
        <taxon>Hypocreomycetidae</taxon>
        <taxon>Hypocreales</taxon>
        <taxon>Clavicipitaceae</taxon>
        <taxon>Claviceps</taxon>
    </lineage>
</organism>
<accession>M1WIQ2</accession>
<dbReference type="AlphaFoldDB" id="M1WIQ2"/>
<evidence type="ECO:0000313" key="1">
    <source>
        <dbReference type="EMBL" id="CCE34874.1"/>
    </source>
</evidence>